<reference evidence="1" key="1">
    <citation type="journal article" date="2023" name="Mol. Phylogenet. Evol.">
        <title>Genome-scale phylogeny and comparative genomics of the fungal order Sordariales.</title>
        <authorList>
            <person name="Hensen N."/>
            <person name="Bonometti L."/>
            <person name="Westerberg I."/>
            <person name="Brannstrom I.O."/>
            <person name="Guillou S."/>
            <person name="Cros-Aarteil S."/>
            <person name="Calhoun S."/>
            <person name="Haridas S."/>
            <person name="Kuo A."/>
            <person name="Mondo S."/>
            <person name="Pangilinan J."/>
            <person name="Riley R."/>
            <person name="LaButti K."/>
            <person name="Andreopoulos B."/>
            <person name="Lipzen A."/>
            <person name="Chen C."/>
            <person name="Yan M."/>
            <person name="Daum C."/>
            <person name="Ng V."/>
            <person name="Clum A."/>
            <person name="Steindorff A."/>
            <person name="Ohm R.A."/>
            <person name="Martin F."/>
            <person name="Silar P."/>
            <person name="Natvig D.O."/>
            <person name="Lalanne C."/>
            <person name="Gautier V."/>
            <person name="Ament-Velasquez S.L."/>
            <person name="Kruys A."/>
            <person name="Hutchinson M.I."/>
            <person name="Powell A.J."/>
            <person name="Barry K."/>
            <person name="Miller A.N."/>
            <person name="Grigoriev I.V."/>
            <person name="Debuchy R."/>
            <person name="Gladieux P."/>
            <person name="Hiltunen Thoren M."/>
            <person name="Johannesson H."/>
        </authorList>
    </citation>
    <scope>NUCLEOTIDE SEQUENCE</scope>
    <source>
        <strain evidence="1">CBS 757.83</strain>
    </source>
</reference>
<comment type="caution">
    <text evidence="1">The sequence shown here is derived from an EMBL/GenBank/DDBJ whole genome shotgun (WGS) entry which is preliminary data.</text>
</comment>
<reference evidence="1" key="2">
    <citation type="submission" date="2023-05" db="EMBL/GenBank/DDBJ databases">
        <authorList>
            <consortium name="Lawrence Berkeley National Laboratory"/>
            <person name="Steindorff A."/>
            <person name="Hensen N."/>
            <person name="Bonometti L."/>
            <person name="Westerberg I."/>
            <person name="Brannstrom I.O."/>
            <person name="Guillou S."/>
            <person name="Cros-Aarteil S."/>
            <person name="Calhoun S."/>
            <person name="Haridas S."/>
            <person name="Kuo A."/>
            <person name="Mondo S."/>
            <person name="Pangilinan J."/>
            <person name="Riley R."/>
            <person name="Labutti K."/>
            <person name="Andreopoulos B."/>
            <person name="Lipzen A."/>
            <person name="Chen C."/>
            <person name="Yanf M."/>
            <person name="Daum C."/>
            <person name="Ng V."/>
            <person name="Clum A."/>
            <person name="Ohm R."/>
            <person name="Martin F."/>
            <person name="Silar P."/>
            <person name="Natvig D."/>
            <person name="Lalanne C."/>
            <person name="Gautier V."/>
            <person name="Ament-Velasquez S.L."/>
            <person name="Kruys A."/>
            <person name="Hutchinson M.I."/>
            <person name="Powell A.J."/>
            <person name="Barry K."/>
            <person name="Miller A.N."/>
            <person name="Grigoriev I.V."/>
            <person name="Debuchy R."/>
            <person name="Gladieux P."/>
            <person name="Thoren M.H."/>
            <person name="Johannesson H."/>
        </authorList>
    </citation>
    <scope>NUCLEOTIDE SEQUENCE</scope>
    <source>
        <strain evidence="1">CBS 757.83</strain>
    </source>
</reference>
<proteinExistence type="predicted"/>
<dbReference type="AlphaFoldDB" id="A0AAN6PUH7"/>
<feature type="non-terminal residue" evidence="1">
    <location>
        <position position="1"/>
    </location>
</feature>
<evidence type="ECO:0000313" key="2">
    <source>
        <dbReference type="Proteomes" id="UP001305647"/>
    </source>
</evidence>
<dbReference type="EMBL" id="MU863770">
    <property type="protein sequence ID" value="KAK4095857.1"/>
    <property type="molecule type" value="Genomic_DNA"/>
</dbReference>
<protein>
    <submittedName>
        <fullName evidence="1">Uncharacterized protein</fullName>
    </submittedName>
</protein>
<organism evidence="1 2">
    <name type="scientific">Parathielavia hyrcaniae</name>
    <dbReference type="NCBI Taxonomy" id="113614"/>
    <lineage>
        <taxon>Eukaryota</taxon>
        <taxon>Fungi</taxon>
        <taxon>Dikarya</taxon>
        <taxon>Ascomycota</taxon>
        <taxon>Pezizomycotina</taxon>
        <taxon>Sordariomycetes</taxon>
        <taxon>Sordariomycetidae</taxon>
        <taxon>Sordariales</taxon>
        <taxon>Chaetomiaceae</taxon>
        <taxon>Parathielavia</taxon>
    </lineage>
</organism>
<evidence type="ECO:0000313" key="1">
    <source>
        <dbReference type="EMBL" id="KAK4095857.1"/>
    </source>
</evidence>
<sequence length="77" mass="8185">TGTTVASSVSNSSARLSVPLDIACCEPFGFTEPHPVVKFNLQESLSVVWDRDSSQLAISSKSRNLGGKARAHSSMAY</sequence>
<name>A0AAN6PUH7_9PEZI</name>
<accession>A0AAN6PUH7</accession>
<keyword evidence="2" id="KW-1185">Reference proteome</keyword>
<dbReference type="Proteomes" id="UP001305647">
    <property type="component" value="Unassembled WGS sequence"/>
</dbReference>
<gene>
    <name evidence="1" type="ORF">N658DRAFT_81903</name>
</gene>